<evidence type="ECO:0000313" key="7">
    <source>
        <dbReference type="Proteomes" id="UP000636709"/>
    </source>
</evidence>
<dbReference type="OrthoDB" id="686654at2759"/>
<evidence type="ECO:0000256" key="3">
    <source>
        <dbReference type="SAM" id="Phobius"/>
    </source>
</evidence>
<dbReference type="PANTHER" id="PTHR32099:SF9">
    <property type="entry name" value="OS07G0538300 PROTEIN"/>
    <property type="match status" value="1"/>
</dbReference>
<organism evidence="6 7">
    <name type="scientific">Digitaria exilis</name>
    <dbReference type="NCBI Taxonomy" id="1010633"/>
    <lineage>
        <taxon>Eukaryota</taxon>
        <taxon>Viridiplantae</taxon>
        <taxon>Streptophyta</taxon>
        <taxon>Embryophyta</taxon>
        <taxon>Tracheophyta</taxon>
        <taxon>Spermatophyta</taxon>
        <taxon>Magnoliopsida</taxon>
        <taxon>Liliopsida</taxon>
        <taxon>Poales</taxon>
        <taxon>Poaceae</taxon>
        <taxon>PACMAD clade</taxon>
        <taxon>Panicoideae</taxon>
        <taxon>Panicodae</taxon>
        <taxon>Paniceae</taxon>
        <taxon>Anthephorinae</taxon>
        <taxon>Digitaria</taxon>
    </lineage>
</organism>
<dbReference type="PROSITE" id="PS51473">
    <property type="entry name" value="GNK2"/>
    <property type="match status" value="1"/>
</dbReference>
<evidence type="ECO:0000256" key="1">
    <source>
        <dbReference type="ARBA" id="ARBA00022729"/>
    </source>
</evidence>
<dbReference type="Gene3D" id="3.30.430.20">
    <property type="entry name" value="Gnk2 domain, C-X8-C-X2-C motif"/>
    <property type="match status" value="1"/>
</dbReference>
<dbReference type="Proteomes" id="UP000636709">
    <property type="component" value="Unassembled WGS sequence"/>
</dbReference>
<keyword evidence="3" id="KW-1133">Transmembrane helix</keyword>
<dbReference type="CDD" id="cd23509">
    <property type="entry name" value="Gnk2-like"/>
    <property type="match status" value="1"/>
</dbReference>
<feature type="domain" description="Gnk2-homologous" evidence="5">
    <location>
        <begin position="31"/>
        <end position="143"/>
    </location>
</feature>
<dbReference type="EMBL" id="JACEFO010002272">
    <property type="protein sequence ID" value="KAF8669146.1"/>
    <property type="molecule type" value="Genomic_DNA"/>
</dbReference>
<evidence type="ECO:0000256" key="4">
    <source>
        <dbReference type="SAM" id="SignalP"/>
    </source>
</evidence>
<gene>
    <name evidence="6" type="ORF">HU200_051473</name>
</gene>
<feature type="signal peptide" evidence="4">
    <location>
        <begin position="1"/>
        <end position="24"/>
    </location>
</feature>
<evidence type="ECO:0000259" key="5">
    <source>
        <dbReference type="PROSITE" id="PS51473"/>
    </source>
</evidence>
<dbReference type="InterPro" id="IPR038408">
    <property type="entry name" value="GNK2_sf"/>
</dbReference>
<accession>A0A835E4W1</accession>
<feature type="transmembrane region" description="Helical" evidence="3">
    <location>
        <begin position="154"/>
        <end position="178"/>
    </location>
</feature>
<dbReference type="InterPro" id="IPR002902">
    <property type="entry name" value="GNK2"/>
</dbReference>
<protein>
    <recommendedName>
        <fullName evidence="5">Gnk2-homologous domain-containing protein</fullName>
    </recommendedName>
</protein>
<dbReference type="AlphaFoldDB" id="A0A835E4W1"/>
<dbReference type="PANTHER" id="PTHR32099">
    <property type="entry name" value="CYSTEINE-RICH REPEAT SECRETORY PROTEIN"/>
    <property type="match status" value="1"/>
</dbReference>
<keyword evidence="3" id="KW-0472">Membrane</keyword>
<reference evidence="6" key="1">
    <citation type="submission" date="2020-07" db="EMBL/GenBank/DDBJ databases">
        <title>Genome sequence and genetic diversity analysis of an under-domesticated orphan crop, white fonio (Digitaria exilis).</title>
        <authorList>
            <person name="Bennetzen J.L."/>
            <person name="Chen S."/>
            <person name="Ma X."/>
            <person name="Wang X."/>
            <person name="Yssel A.E.J."/>
            <person name="Chaluvadi S.R."/>
            <person name="Johnson M."/>
            <person name="Gangashetty P."/>
            <person name="Hamidou F."/>
            <person name="Sanogo M.D."/>
            <person name="Zwaenepoel A."/>
            <person name="Wallace J."/>
            <person name="Van De Peer Y."/>
            <person name="Van Deynze A."/>
        </authorList>
    </citation>
    <scope>NUCLEOTIDE SEQUENCE</scope>
    <source>
        <tissue evidence="6">Leaves</tissue>
    </source>
</reference>
<dbReference type="Pfam" id="PF01657">
    <property type="entry name" value="Stress-antifung"/>
    <property type="match status" value="1"/>
</dbReference>
<comment type="caution">
    <text evidence="6">The sequence shown here is derived from an EMBL/GenBank/DDBJ whole genome shotgun (WGS) entry which is preliminary data.</text>
</comment>
<keyword evidence="1 4" id="KW-0732">Signal</keyword>
<keyword evidence="7" id="KW-1185">Reference proteome</keyword>
<evidence type="ECO:0000256" key="2">
    <source>
        <dbReference type="ARBA" id="ARBA00022737"/>
    </source>
</evidence>
<name>A0A835E4W1_9POAL</name>
<keyword evidence="3" id="KW-0812">Transmembrane</keyword>
<evidence type="ECO:0000313" key="6">
    <source>
        <dbReference type="EMBL" id="KAF8669146.1"/>
    </source>
</evidence>
<keyword evidence="2" id="KW-0677">Repeat</keyword>
<proteinExistence type="predicted"/>
<sequence>MKKSSLLSLVVFLLAVSLPPTAVAITRFVPAGTFSQCVGVGVYTANSTFEANRRRLTGVLLAESAARDRPYYTQRAVGYWPNRPQASFFCRLRRRHGVDSGGDSSCSACIAGALLELDRGCPYHREAFFSSRNCTLELGEYRILATGRVLEGNILTGALASGLIFQAIGFAWLFFLLLQEWRSRKRGTMM</sequence>
<feature type="chain" id="PRO_5032971977" description="Gnk2-homologous domain-containing protein" evidence="4">
    <location>
        <begin position="25"/>
        <end position="190"/>
    </location>
</feature>